<dbReference type="AlphaFoldDB" id="A0A0M4M6X2"/>
<dbReference type="STRING" id="361183.AMC99_00836"/>
<dbReference type="InterPro" id="IPR012495">
    <property type="entry name" value="TadE-like_dom"/>
</dbReference>
<gene>
    <name evidence="3" type="ORF">AMC99_00836</name>
</gene>
<evidence type="ECO:0000313" key="3">
    <source>
        <dbReference type="EMBL" id="ALE16139.1"/>
    </source>
</evidence>
<keyword evidence="4" id="KW-1185">Reference proteome</keyword>
<dbReference type="OrthoDB" id="7432392at2"/>
<feature type="transmembrane region" description="Helical" evidence="1">
    <location>
        <begin position="20"/>
        <end position="39"/>
    </location>
</feature>
<dbReference type="RefSeq" id="WP_061923111.1">
    <property type="nucleotide sequence ID" value="NZ_CP012669.1"/>
</dbReference>
<name>A0A0M4M6X2_9SPHN</name>
<keyword evidence="1" id="KW-0812">Transmembrane</keyword>
<evidence type="ECO:0000256" key="1">
    <source>
        <dbReference type="SAM" id="Phobius"/>
    </source>
</evidence>
<protein>
    <recommendedName>
        <fullName evidence="2">TadE-like domain-containing protein</fullName>
    </recommendedName>
</protein>
<feature type="domain" description="TadE-like" evidence="2">
    <location>
        <begin position="18"/>
        <end position="59"/>
    </location>
</feature>
<accession>A0A0M4M6X2</accession>
<reference evidence="3 4" key="1">
    <citation type="submission" date="2015-09" db="EMBL/GenBank/DDBJ databases">
        <title>Complete genome sequence of a benzo[a]pyrene-degrading bacterium Altererythrobacter epoxidivorans CGMCC 1.7731T.</title>
        <authorList>
            <person name="Li Z."/>
            <person name="Cheng H."/>
            <person name="Huo Y."/>
            <person name="Xu X."/>
        </authorList>
    </citation>
    <scope>NUCLEOTIDE SEQUENCE [LARGE SCALE GENOMIC DNA]</scope>
    <source>
        <strain evidence="3 4">CGMCC 1.7731</strain>
    </source>
</reference>
<dbReference type="EMBL" id="CP012669">
    <property type="protein sequence ID" value="ALE16139.1"/>
    <property type="molecule type" value="Genomic_DNA"/>
</dbReference>
<keyword evidence="1" id="KW-1133">Transmembrane helix</keyword>
<evidence type="ECO:0000259" key="2">
    <source>
        <dbReference type="Pfam" id="PF07811"/>
    </source>
</evidence>
<dbReference type="Proteomes" id="UP000057938">
    <property type="component" value="Chromosome"/>
</dbReference>
<dbReference type="Pfam" id="PF07811">
    <property type="entry name" value="TadE"/>
    <property type="match status" value="1"/>
</dbReference>
<keyword evidence="1" id="KW-0472">Membrane</keyword>
<organism evidence="3 4">
    <name type="scientific">Altererythrobacter epoxidivorans</name>
    <dbReference type="NCBI Taxonomy" id="361183"/>
    <lineage>
        <taxon>Bacteria</taxon>
        <taxon>Pseudomonadati</taxon>
        <taxon>Pseudomonadota</taxon>
        <taxon>Alphaproteobacteria</taxon>
        <taxon>Sphingomonadales</taxon>
        <taxon>Erythrobacteraceae</taxon>
        <taxon>Altererythrobacter</taxon>
    </lineage>
</organism>
<dbReference type="PATRIC" id="fig|361183.4.peg.819"/>
<dbReference type="KEGG" id="aep:AMC99_00836"/>
<evidence type="ECO:0000313" key="4">
    <source>
        <dbReference type="Proteomes" id="UP000057938"/>
    </source>
</evidence>
<sequence>MIRHLASRWRAFVQDNRGVAFVEFAIGAPVFLVLILVGLEVSNLALAYMRVSNLAMTVADNAGRTTSGIDEAHVYEVFAGANVIGQGIEFKEHGRLVLSSLEHNGRRGGNAGQVITWQRCWGDLDIDPAYGVEGDGATDDSLEDGLGEAGRQIMAMEGTAVMFVEATYDYQPMVGYGWFEPPQIRYESAFNVRGRMNNNITNTQDLDELTC</sequence>
<proteinExistence type="predicted"/>